<reference evidence="6" key="1">
    <citation type="submission" date="2021-11" db="EMBL/GenBank/DDBJ databases">
        <authorList>
            <person name="Schell T."/>
        </authorList>
    </citation>
    <scope>NUCLEOTIDE SEQUENCE</scope>
    <source>
        <strain evidence="6">M5</strain>
    </source>
</reference>
<dbReference type="OrthoDB" id="6127080at2759"/>
<dbReference type="FunFam" id="2.60.40.10:FF:000032">
    <property type="entry name" value="palladin isoform X1"/>
    <property type="match status" value="1"/>
</dbReference>
<evidence type="ECO:0000313" key="7">
    <source>
        <dbReference type="Proteomes" id="UP000789390"/>
    </source>
</evidence>
<dbReference type="InterPro" id="IPR013098">
    <property type="entry name" value="Ig_I-set"/>
</dbReference>
<evidence type="ECO:0000256" key="2">
    <source>
        <dbReference type="ARBA" id="ARBA00023319"/>
    </source>
</evidence>
<dbReference type="EMBL" id="CAKKLH010000212">
    <property type="protein sequence ID" value="CAH0106051.1"/>
    <property type="molecule type" value="Genomic_DNA"/>
</dbReference>
<keyword evidence="1" id="KW-1015">Disulfide bond</keyword>
<dbReference type="SUPFAM" id="SSF48726">
    <property type="entry name" value="Immunoglobulin"/>
    <property type="match status" value="1"/>
</dbReference>
<accession>A0A8J2RU95</accession>
<feature type="chain" id="PRO_5035170807" description="Ig-like domain-containing protein" evidence="4">
    <location>
        <begin position="23"/>
        <end position="185"/>
    </location>
</feature>
<organism evidence="6 7">
    <name type="scientific">Daphnia galeata</name>
    <dbReference type="NCBI Taxonomy" id="27404"/>
    <lineage>
        <taxon>Eukaryota</taxon>
        <taxon>Metazoa</taxon>
        <taxon>Ecdysozoa</taxon>
        <taxon>Arthropoda</taxon>
        <taxon>Crustacea</taxon>
        <taxon>Branchiopoda</taxon>
        <taxon>Diplostraca</taxon>
        <taxon>Cladocera</taxon>
        <taxon>Anomopoda</taxon>
        <taxon>Daphniidae</taxon>
        <taxon>Daphnia</taxon>
    </lineage>
</organism>
<dbReference type="Proteomes" id="UP000789390">
    <property type="component" value="Unassembled WGS sequence"/>
</dbReference>
<dbReference type="InterPro" id="IPR003599">
    <property type="entry name" value="Ig_sub"/>
</dbReference>
<sequence>MKTFSLILGLLLFNLLFSKYDAAAVGKGAVGSGGRGRGGMKQKSGGGRKGGGGPILINKENRPGGKESILETAAGDAYYNNPNGASIKYASHFESEYILGRKLSFYCKAQGLPRPRITWLKDGIELYEHPFFQVHEFNVGKDQITSKMEIDPTTQRDSGYYECQADNKYAVDKRGFRTDYTLDVY</sequence>
<evidence type="ECO:0000313" key="6">
    <source>
        <dbReference type="EMBL" id="CAH0106051.1"/>
    </source>
</evidence>
<dbReference type="InterPro" id="IPR013783">
    <property type="entry name" value="Ig-like_fold"/>
</dbReference>
<evidence type="ECO:0000259" key="5">
    <source>
        <dbReference type="PROSITE" id="PS50835"/>
    </source>
</evidence>
<dbReference type="InterPro" id="IPR003598">
    <property type="entry name" value="Ig_sub2"/>
</dbReference>
<protein>
    <recommendedName>
        <fullName evidence="5">Ig-like domain-containing protein</fullName>
    </recommendedName>
</protein>
<feature type="region of interest" description="Disordered" evidence="3">
    <location>
        <begin position="29"/>
        <end position="63"/>
    </location>
</feature>
<dbReference type="PROSITE" id="PS50835">
    <property type="entry name" value="IG_LIKE"/>
    <property type="match status" value="1"/>
</dbReference>
<keyword evidence="4" id="KW-0732">Signal</keyword>
<proteinExistence type="predicted"/>
<evidence type="ECO:0000256" key="4">
    <source>
        <dbReference type="SAM" id="SignalP"/>
    </source>
</evidence>
<feature type="signal peptide" evidence="4">
    <location>
        <begin position="1"/>
        <end position="22"/>
    </location>
</feature>
<dbReference type="AlphaFoldDB" id="A0A8J2RU95"/>
<dbReference type="InterPro" id="IPR007110">
    <property type="entry name" value="Ig-like_dom"/>
</dbReference>
<keyword evidence="7" id="KW-1185">Reference proteome</keyword>
<feature type="compositionally biased region" description="Gly residues" evidence="3">
    <location>
        <begin position="29"/>
        <end position="54"/>
    </location>
</feature>
<dbReference type="CDD" id="cd00096">
    <property type="entry name" value="Ig"/>
    <property type="match status" value="1"/>
</dbReference>
<feature type="domain" description="Ig-like" evidence="5">
    <location>
        <begin position="82"/>
        <end position="183"/>
    </location>
</feature>
<dbReference type="SMART" id="SM00408">
    <property type="entry name" value="IGc2"/>
    <property type="match status" value="1"/>
</dbReference>
<name>A0A8J2RU95_9CRUS</name>
<dbReference type="Gene3D" id="2.60.40.10">
    <property type="entry name" value="Immunoglobulins"/>
    <property type="match status" value="1"/>
</dbReference>
<dbReference type="InterPro" id="IPR036179">
    <property type="entry name" value="Ig-like_dom_sf"/>
</dbReference>
<dbReference type="Pfam" id="PF07679">
    <property type="entry name" value="I-set"/>
    <property type="match status" value="1"/>
</dbReference>
<evidence type="ECO:0000256" key="3">
    <source>
        <dbReference type="SAM" id="MobiDB-lite"/>
    </source>
</evidence>
<keyword evidence="2" id="KW-0393">Immunoglobulin domain</keyword>
<dbReference type="SMART" id="SM00409">
    <property type="entry name" value="IG"/>
    <property type="match status" value="1"/>
</dbReference>
<comment type="caution">
    <text evidence="6">The sequence shown here is derived from an EMBL/GenBank/DDBJ whole genome shotgun (WGS) entry which is preliminary data.</text>
</comment>
<gene>
    <name evidence="6" type="ORF">DGAL_LOCUS9199</name>
</gene>
<evidence type="ECO:0000256" key="1">
    <source>
        <dbReference type="ARBA" id="ARBA00023157"/>
    </source>
</evidence>